<feature type="transmembrane region" description="Helical" evidence="1">
    <location>
        <begin position="340"/>
        <end position="362"/>
    </location>
</feature>
<sequence length="411" mass="45758">MPEFVTKRRFDNPLLNGFMLFLFMIIYASIAWIIFSQFFNLIITLIAGSALDALPHEISHKYREVFVEGAFFWLAITPWIWMALNLGNPNKYDKGYKQPMVGIIYVGKAFLWGLIGFLFSCLLLGIFWKPFNLAYIFNPQTEEQAMIAIKGLTASNFFALASILGQILSVSLFGKWPAQLFTNEPKAINFINWSLSLALAILIWAAIMIPGFLDPLAFNGIEITANPWGSWVGTNAWFQAFIFLFLMPAEGFAGYPQRLVTRKQPWSGLVGLAIAIGGAFLLRGAANVLLGGIAEASGLALDVVVAAFFLSWINVMLTWHQYFEDYPSLEQAGGNEGKRILTQLAIVLVLGTIWGLAWPFVYKYLPIAGNDLGLGHPVLGPVAGQFVYMVPMLYSATGFDRWPINQNVPKV</sequence>
<keyword evidence="1" id="KW-0812">Transmembrane</keyword>
<feature type="transmembrane region" description="Helical" evidence="1">
    <location>
        <begin position="70"/>
        <end position="88"/>
    </location>
</feature>
<dbReference type="OrthoDB" id="1790880at2"/>
<proteinExistence type="predicted"/>
<evidence type="ECO:0000313" key="2">
    <source>
        <dbReference type="EMBL" id="EFR30498.1"/>
    </source>
</evidence>
<comment type="caution">
    <text evidence="2">The sequence shown here is derived from an EMBL/GenBank/DDBJ whole genome shotgun (WGS) entry which is preliminary data.</text>
</comment>
<feature type="transmembrane region" description="Helical" evidence="1">
    <location>
        <begin position="109"/>
        <end position="128"/>
    </location>
</feature>
<feature type="transmembrane region" description="Helical" evidence="1">
    <location>
        <begin position="157"/>
        <end position="178"/>
    </location>
</feature>
<keyword evidence="1" id="KW-1133">Transmembrane helix</keyword>
<feature type="transmembrane region" description="Helical" evidence="1">
    <location>
        <begin position="236"/>
        <end position="255"/>
    </location>
</feature>
<gene>
    <name evidence="2" type="ORF">HMPREF9257_0368</name>
</gene>
<feature type="transmembrane region" description="Helical" evidence="1">
    <location>
        <begin position="374"/>
        <end position="394"/>
    </location>
</feature>
<name>E4KR69_9LACT</name>
<dbReference type="EMBL" id="AENN01000018">
    <property type="protein sequence ID" value="EFR30498.1"/>
    <property type="molecule type" value="Genomic_DNA"/>
</dbReference>
<keyword evidence="3" id="KW-1185">Reference proteome</keyword>
<feature type="transmembrane region" description="Helical" evidence="1">
    <location>
        <begin position="267"/>
        <end position="286"/>
    </location>
</feature>
<evidence type="ECO:0000313" key="3">
    <source>
        <dbReference type="Proteomes" id="UP000005990"/>
    </source>
</evidence>
<dbReference type="Proteomes" id="UP000005990">
    <property type="component" value="Unassembled WGS sequence"/>
</dbReference>
<organism evidence="2 3">
    <name type="scientific">Eremococcus coleocola ACS-139-V-Col8</name>
    <dbReference type="NCBI Taxonomy" id="908337"/>
    <lineage>
        <taxon>Bacteria</taxon>
        <taxon>Bacillati</taxon>
        <taxon>Bacillota</taxon>
        <taxon>Bacilli</taxon>
        <taxon>Lactobacillales</taxon>
        <taxon>Aerococcaceae</taxon>
        <taxon>Eremococcus</taxon>
    </lineage>
</organism>
<feature type="transmembrane region" description="Helical" evidence="1">
    <location>
        <begin position="20"/>
        <end position="50"/>
    </location>
</feature>
<dbReference type="eggNOG" id="ENOG502ZAZX">
    <property type="taxonomic scope" value="Bacteria"/>
</dbReference>
<dbReference type="AlphaFoldDB" id="E4KR69"/>
<protein>
    <submittedName>
        <fullName evidence="2">Uncharacterized protein</fullName>
    </submittedName>
</protein>
<keyword evidence="1" id="KW-0472">Membrane</keyword>
<evidence type="ECO:0000256" key="1">
    <source>
        <dbReference type="SAM" id="Phobius"/>
    </source>
</evidence>
<feature type="transmembrane region" description="Helical" evidence="1">
    <location>
        <begin position="298"/>
        <end position="319"/>
    </location>
</feature>
<dbReference type="RefSeq" id="WP_006419021.1">
    <property type="nucleotide sequence ID" value="NZ_AENN01000018.1"/>
</dbReference>
<feature type="transmembrane region" description="Helical" evidence="1">
    <location>
        <begin position="190"/>
        <end position="213"/>
    </location>
</feature>
<reference evidence="2 3" key="1">
    <citation type="submission" date="2010-10" db="EMBL/GenBank/DDBJ databases">
        <authorList>
            <person name="Durkin A.S."/>
            <person name="Madupu R."/>
            <person name="Torralba M."/>
            <person name="Gillis M."/>
            <person name="Methe B."/>
            <person name="Sutton G."/>
            <person name="Nelson K.E."/>
        </authorList>
    </citation>
    <scope>NUCLEOTIDE SEQUENCE [LARGE SCALE GENOMIC DNA]</scope>
    <source>
        <strain evidence="2 3">ACS-139-V-Col8</strain>
    </source>
</reference>
<accession>E4KR69</accession>